<dbReference type="KEGG" id="vg:77929322"/>
<organism evidence="2 3">
    <name type="scientific">Gordonia phage Matteo</name>
    <dbReference type="NCBI Taxonomy" id="2759392"/>
    <lineage>
        <taxon>Viruses</taxon>
        <taxon>Duplodnaviria</taxon>
        <taxon>Heunggongvirae</taxon>
        <taxon>Uroviricota</taxon>
        <taxon>Caudoviricetes</taxon>
        <taxon>Attisvirus</taxon>
        <taxon>Attisvirus matteo</taxon>
    </lineage>
</organism>
<evidence type="ECO:0000313" key="3">
    <source>
        <dbReference type="Proteomes" id="UP000516550"/>
    </source>
</evidence>
<dbReference type="RefSeq" id="YP_010653487.1">
    <property type="nucleotide sequence ID" value="NC_070798.1"/>
</dbReference>
<reference evidence="2 3" key="1">
    <citation type="submission" date="2020-07" db="EMBL/GenBank/DDBJ databases">
        <authorList>
            <person name="McAllister N."/>
            <person name="Young J."/>
            <person name="Gollmer S."/>
            <person name="Akhtar Z.M."/>
            <person name="Amr M."/>
            <person name="Desai R.P."/>
            <person name="Lewis C.M."/>
            <person name="Oday Z.S."/>
            <person name="Robertson L.A."/>
            <person name="Yannam M.R."/>
            <person name="Butela K.A."/>
            <person name="Garlena R.A."/>
            <person name="Russell D.A."/>
            <person name="Pope W.H."/>
            <person name="Jacobs-Sera D."/>
            <person name="Hatfull G.F."/>
        </authorList>
    </citation>
    <scope>NUCLEOTIDE SEQUENCE [LARGE SCALE GENOMIC DNA]</scope>
</reference>
<dbReference type="EMBL" id="MT771342">
    <property type="protein sequence ID" value="QOC55986.1"/>
    <property type="molecule type" value="Genomic_DNA"/>
</dbReference>
<accession>A0A7L7SI78</accession>
<dbReference type="GeneID" id="77929322"/>
<gene>
    <name evidence="2" type="primary">56</name>
    <name evidence="2" type="ORF">SEA_MATTEO_56</name>
</gene>
<proteinExistence type="predicted"/>
<feature type="region of interest" description="Disordered" evidence="1">
    <location>
        <begin position="1"/>
        <end position="46"/>
    </location>
</feature>
<dbReference type="Proteomes" id="UP000516550">
    <property type="component" value="Genome"/>
</dbReference>
<name>A0A7L7SI78_9CAUD</name>
<keyword evidence="3" id="KW-1185">Reference proteome</keyword>
<evidence type="ECO:0000313" key="2">
    <source>
        <dbReference type="EMBL" id="QOC55986.1"/>
    </source>
</evidence>
<sequence length="85" mass="9602">MNPLPDTATRAALVDASQRRPGPDPRPTAVVGTRTADDRRPRPRQARRIGDVVSRLENDGTVTFWRLLDVHRDRYGLVVTSEQVR</sequence>
<protein>
    <submittedName>
        <fullName evidence="2">Uncharacterized protein</fullName>
    </submittedName>
</protein>
<evidence type="ECO:0000256" key="1">
    <source>
        <dbReference type="SAM" id="MobiDB-lite"/>
    </source>
</evidence>